<evidence type="ECO:0000259" key="1">
    <source>
        <dbReference type="Pfam" id="PF12680"/>
    </source>
</evidence>
<evidence type="ECO:0000313" key="3">
    <source>
        <dbReference type="Proteomes" id="UP000197361"/>
    </source>
</evidence>
<organism evidence="2 3">
    <name type="scientific">Sphingopyxis bauzanensis</name>
    <dbReference type="NCBI Taxonomy" id="651663"/>
    <lineage>
        <taxon>Bacteria</taxon>
        <taxon>Pseudomonadati</taxon>
        <taxon>Pseudomonadota</taxon>
        <taxon>Alphaproteobacteria</taxon>
        <taxon>Sphingomonadales</taxon>
        <taxon>Sphingomonadaceae</taxon>
        <taxon>Sphingopyxis</taxon>
    </lineage>
</organism>
<dbReference type="AlphaFoldDB" id="A0A246K0P5"/>
<dbReference type="EMBL" id="NISK01000001">
    <property type="protein sequence ID" value="OWQ99073.1"/>
    <property type="molecule type" value="Genomic_DNA"/>
</dbReference>
<feature type="domain" description="SnoaL-like" evidence="1">
    <location>
        <begin position="7"/>
        <end position="101"/>
    </location>
</feature>
<dbReference type="OrthoDB" id="8684708at2"/>
<dbReference type="Gene3D" id="3.10.450.50">
    <property type="match status" value="1"/>
</dbReference>
<sequence length="107" mass="12109">MQLPHPVQTYFDADQRDDTAALMTAFAPDALVQDEGRSYYGHADIDSWWRDAKQQFAHQAAPFEIKTEGRRISVRATVTGNFPTSPATLTYHFVLAEDRIAELEILP</sequence>
<dbReference type="RefSeq" id="WP_088439790.1">
    <property type="nucleotide sequence ID" value="NZ_BMMC01000004.1"/>
</dbReference>
<dbReference type="Pfam" id="PF12680">
    <property type="entry name" value="SnoaL_2"/>
    <property type="match status" value="1"/>
</dbReference>
<keyword evidence="3" id="KW-1185">Reference proteome</keyword>
<dbReference type="SUPFAM" id="SSF54427">
    <property type="entry name" value="NTF2-like"/>
    <property type="match status" value="1"/>
</dbReference>
<name>A0A246K0P5_9SPHN</name>
<evidence type="ECO:0000313" key="2">
    <source>
        <dbReference type="EMBL" id="OWQ99073.1"/>
    </source>
</evidence>
<dbReference type="InterPro" id="IPR037401">
    <property type="entry name" value="SnoaL-like"/>
</dbReference>
<gene>
    <name evidence="2" type="ORF">CDQ92_02585</name>
</gene>
<dbReference type="InterPro" id="IPR032710">
    <property type="entry name" value="NTF2-like_dom_sf"/>
</dbReference>
<reference evidence="2 3" key="1">
    <citation type="journal article" date="2010" name="Int. J. Syst. Evol. Microbiol.">
        <title>Sphingopyxis bauzanensis sp. nov., a psychrophilic bacterium isolated from soil.</title>
        <authorList>
            <person name="Zhang D.C."/>
            <person name="Liu H.C."/>
            <person name="Xin Y.H."/>
            <person name="Zhou Y.G."/>
            <person name="Schinner F."/>
            <person name="Margesin R."/>
        </authorList>
    </citation>
    <scope>NUCLEOTIDE SEQUENCE [LARGE SCALE GENOMIC DNA]</scope>
    <source>
        <strain evidence="2 3">DSM 22271</strain>
    </source>
</reference>
<dbReference type="Proteomes" id="UP000197361">
    <property type="component" value="Unassembled WGS sequence"/>
</dbReference>
<protein>
    <recommendedName>
        <fullName evidence="1">SnoaL-like domain-containing protein</fullName>
    </recommendedName>
</protein>
<proteinExistence type="predicted"/>
<accession>A0A246K0P5</accession>
<comment type="caution">
    <text evidence="2">The sequence shown here is derived from an EMBL/GenBank/DDBJ whole genome shotgun (WGS) entry which is preliminary data.</text>
</comment>